<dbReference type="Pfam" id="PF00035">
    <property type="entry name" value="dsrm"/>
    <property type="match status" value="2"/>
</dbReference>
<dbReference type="PANTHER" id="PTHR11042:SF163">
    <property type="entry name" value="INTERFERON-INDUCED, DOUBLE-STRANDED RNA-ACTIVATED PROTEIN KINASE"/>
    <property type="match status" value="1"/>
</dbReference>
<comment type="caution">
    <text evidence="11">The sequence shown here is derived from an EMBL/GenBank/DDBJ whole genome shotgun (WGS) entry which is preliminary data.</text>
</comment>
<dbReference type="SUPFAM" id="SSF54768">
    <property type="entry name" value="dsRNA-binding domain-like"/>
    <property type="match status" value="2"/>
</dbReference>
<gene>
    <name evidence="11" type="primary">Eif2ak2</name>
    <name evidence="11" type="ORF">EOLROS_R04013</name>
</gene>
<dbReference type="Gene3D" id="3.30.200.20">
    <property type="entry name" value="Phosphorylase Kinase, domain 1"/>
    <property type="match status" value="1"/>
</dbReference>
<protein>
    <submittedName>
        <fullName evidence="11">E2AK2 kinase</fullName>
    </submittedName>
</protein>
<feature type="transmembrane region" description="Helical" evidence="8">
    <location>
        <begin position="169"/>
        <end position="190"/>
    </location>
</feature>
<organism evidence="11 12">
    <name type="scientific">Eolophus roseicapilla</name>
    <name type="common">Galah cockatoo</name>
    <name type="synonym">Cacatua roseicapilla</name>
    <dbReference type="NCBI Taxonomy" id="176039"/>
    <lineage>
        <taxon>Eukaryota</taxon>
        <taxon>Metazoa</taxon>
        <taxon>Chordata</taxon>
        <taxon>Craniata</taxon>
        <taxon>Vertebrata</taxon>
        <taxon>Euteleostomi</taxon>
        <taxon>Archelosauria</taxon>
        <taxon>Archosauria</taxon>
        <taxon>Dinosauria</taxon>
        <taxon>Saurischia</taxon>
        <taxon>Theropoda</taxon>
        <taxon>Coelurosauria</taxon>
        <taxon>Aves</taxon>
        <taxon>Neognathae</taxon>
        <taxon>Neoaves</taxon>
        <taxon>Telluraves</taxon>
        <taxon>Australaves</taxon>
        <taxon>Psittaciformes</taxon>
        <taxon>Cacatuidae</taxon>
        <taxon>Eolophus</taxon>
    </lineage>
</organism>
<comment type="similarity">
    <text evidence="5">Belongs to the protein kinase superfamily. Ser/Thr protein kinase family. GCN2 subfamily.</text>
</comment>
<dbReference type="GO" id="GO:0004694">
    <property type="term" value="F:eukaryotic translation initiation factor 2alpha kinase activity"/>
    <property type="evidence" value="ECO:0007669"/>
    <property type="project" value="TreeGrafter"/>
</dbReference>
<accession>A0A851XU52</accession>
<proteinExistence type="inferred from homology"/>
<sequence length="592" mass="67371">MERECMEKINHYCQKQKFTLVYADVSMTGPSHYPVFTVVVKINDVEYGTGTGKNKKEAKAIAAKKTWEMIEKLPESPSNMQAAELPTTRVTLLPVPSGDYVSQLNMYSQRTLQIVDYPNKKRTGDAHAPVFSCSCTISGYVCGNGTGPSLAAAKQAAAKQAFEELIKQGAITGVFTPFFLIVANILFVLLSRKPSCLFFSNNSICFKDSAANLAEKMKDMAVCEKPSPSQVLKMAHYKFCFYSCYRKLAANFDNARGKEEMKKMPDESLPGLDTNTSEENESPYTVNKRFLESFRNIEPIGEGGFGNVFKATAKLDERTYAVKRVQFTKYVLNMREVKQLAGLDHKNIVRYYSSWKGYDHVTSQASRQKSDKEILCLFIQMELCEQGPLENWIEKNRQDRKYHVMAQIKFSQILKGVEYIHSKDLIHRDLKPQNIFISDEDKIKIGDFGLVTSVACENLTENTGTKSYMAPEQFGDRYGKEVDIYALGLIWFEILSAFSCHEKTKVWHDVRDGKLPESFTSQFLTKVWDFNTLFQSVYLLIKNNLLTFNCFIQALIIKKMLSRDPSGRYSASQILQLLKSVDKDKPFKTHTQ</sequence>
<dbReference type="EMBL" id="WBNI01000246">
    <property type="protein sequence ID" value="NXD66161.1"/>
    <property type="molecule type" value="Genomic_DNA"/>
</dbReference>
<keyword evidence="2 7" id="KW-0547">Nucleotide-binding</keyword>
<evidence type="ECO:0000313" key="12">
    <source>
        <dbReference type="Proteomes" id="UP000637704"/>
    </source>
</evidence>
<feature type="non-terminal residue" evidence="11">
    <location>
        <position position="1"/>
    </location>
</feature>
<dbReference type="InterPro" id="IPR008271">
    <property type="entry name" value="Ser/Thr_kinase_AS"/>
</dbReference>
<evidence type="ECO:0000256" key="2">
    <source>
        <dbReference type="ARBA" id="ARBA00022741"/>
    </source>
</evidence>
<dbReference type="PROSITE" id="PS00108">
    <property type="entry name" value="PROTEIN_KINASE_ST"/>
    <property type="match status" value="1"/>
</dbReference>
<evidence type="ECO:0000256" key="1">
    <source>
        <dbReference type="ARBA" id="ARBA00022679"/>
    </source>
</evidence>
<dbReference type="PROSITE" id="PS00107">
    <property type="entry name" value="PROTEIN_KINASE_ATP"/>
    <property type="match status" value="1"/>
</dbReference>
<evidence type="ECO:0000256" key="7">
    <source>
        <dbReference type="PROSITE-ProRule" id="PRU10141"/>
    </source>
</evidence>
<feature type="domain" description="DRBM" evidence="10">
    <location>
        <begin position="99"/>
        <end position="167"/>
    </location>
</feature>
<evidence type="ECO:0000256" key="5">
    <source>
        <dbReference type="ARBA" id="ARBA00037982"/>
    </source>
</evidence>
<evidence type="ECO:0000256" key="4">
    <source>
        <dbReference type="ARBA" id="ARBA00022840"/>
    </source>
</evidence>
<dbReference type="InterPro" id="IPR011009">
    <property type="entry name" value="Kinase-like_dom_sf"/>
</dbReference>
<keyword evidence="8" id="KW-1133">Transmembrane helix</keyword>
<feature type="domain" description="Protein kinase" evidence="9">
    <location>
        <begin position="294"/>
        <end position="588"/>
    </location>
</feature>
<evidence type="ECO:0000256" key="3">
    <source>
        <dbReference type="ARBA" id="ARBA00022777"/>
    </source>
</evidence>
<dbReference type="Proteomes" id="UP000637704">
    <property type="component" value="Unassembled WGS sequence"/>
</dbReference>
<dbReference type="PROSITE" id="PS50011">
    <property type="entry name" value="PROTEIN_KINASE_DOM"/>
    <property type="match status" value="1"/>
</dbReference>
<feature type="binding site" evidence="7">
    <location>
        <position position="323"/>
    </location>
    <ligand>
        <name>ATP</name>
        <dbReference type="ChEBI" id="CHEBI:30616"/>
    </ligand>
</feature>
<dbReference type="Gene3D" id="3.30.160.20">
    <property type="match status" value="2"/>
</dbReference>
<dbReference type="AlphaFoldDB" id="A0A851XU52"/>
<dbReference type="SUPFAM" id="SSF56112">
    <property type="entry name" value="Protein kinase-like (PK-like)"/>
    <property type="match status" value="1"/>
</dbReference>
<reference evidence="11" key="1">
    <citation type="submission" date="2019-09" db="EMBL/GenBank/DDBJ databases">
        <title>Bird 10,000 Genomes (B10K) Project - Family phase.</title>
        <authorList>
            <person name="Zhang G."/>
        </authorList>
    </citation>
    <scope>NUCLEOTIDE SEQUENCE</scope>
    <source>
        <strain evidence="11">B10K-DU-025-06</strain>
        <tissue evidence="11">Mixed tissue sample</tissue>
    </source>
</reference>
<feature type="domain" description="DRBM" evidence="10">
    <location>
        <begin position="4"/>
        <end position="72"/>
    </location>
</feature>
<keyword evidence="3 11" id="KW-0418">Kinase</keyword>
<evidence type="ECO:0000259" key="10">
    <source>
        <dbReference type="PROSITE" id="PS50137"/>
    </source>
</evidence>
<dbReference type="SMART" id="SM00220">
    <property type="entry name" value="S_TKc"/>
    <property type="match status" value="1"/>
</dbReference>
<keyword evidence="12" id="KW-1185">Reference proteome</keyword>
<keyword evidence="4 7" id="KW-0067">ATP-binding</keyword>
<dbReference type="InterPro" id="IPR000719">
    <property type="entry name" value="Prot_kinase_dom"/>
</dbReference>
<keyword evidence="8" id="KW-0472">Membrane</keyword>
<dbReference type="SMART" id="SM00358">
    <property type="entry name" value="DSRM"/>
    <property type="match status" value="2"/>
</dbReference>
<dbReference type="GO" id="GO:0005634">
    <property type="term" value="C:nucleus"/>
    <property type="evidence" value="ECO:0007669"/>
    <property type="project" value="TreeGrafter"/>
</dbReference>
<dbReference type="InterPro" id="IPR014720">
    <property type="entry name" value="dsRBD_dom"/>
</dbReference>
<dbReference type="Pfam" id="PF00069">
    <property type="entry name" value="Pkinase"/>
    <property type="match status" value="1"/>
</dbReference>
<dbReference type="InterPro" id="IPR017441">
    <property type="entry name" value="Protein_kinase_ATP_BS"/>
</dbReference>
<name>A0A851XU52_EOLRO</name>
<evidence type="ECO:0000256" key="6">
    <source>
        <dbReference type="PROSITE-ProRule" id="PRU00266"/>
    </source>
</evidence>
<keyword evidence="6" id="KW-0694">RNA-binding</keyword>
<dbReference type="GO" id="GO:0005737">
    <property type="term" value="C:cytoplasm"/>
    <property type="evidence" value="ECO:0007669"/>
    <property type="project" value="TreeGrafter"/>
</dbReference>
<dbReference type="GO" id="GO:0003723">
    <property type="term" value="F:RNA binding"/>
    <property type="evidence" value="ECO:0007669"/>
    <property type="project" value="UniProtKB-UniRule"/>
</dbReference>
<keyword evidence="8" id="KW-0812">Transmembrane</keyword>
<evidence type="ECO:0000259" key="9">
    <source>
        <dbReference type="PROSITE" id="PS50011"/>
    </source>
</evidence>
<dbReference type="Gene3D" id="1.10.510.10">
    <property type="entry name" value="Transferase(Phosphotransferase) domain 1"/>
    <property type="match status" value="1"/>
</dbReference>
<dbReference type="InterPro" id="IPR050339">
    <property type="entry name" value="CC_SR_Kinase"/>
</dbReference>
<dbReference type="GO" id="GO:0005524">
    <property type="term" value="F:ATP binding"/>
    <property type="evidence" value="ECO:0007669"/>
    <property type="project" value="UniProtKB-UniRule"/>
</dbReference>
<evidence type="ECO:0000256" key="8">
    <source>
        <dbReference type="SAM" id="Phobius"/>
    </source>
</evidence>
<dbReference type="PROSITE" id="PS50137">
    <property type="entry name" value="DS_RBD"/>
    <property type="match status" value="2"/>
</dbReference>
<evidence type="ECO:0000313" key="11">
    <source>
        <dbReference type="EMBL" id="NXD66161.1"/>
    </source>
</evidence>
<dbReference type="PANTHER" id="PTHR11042">
    <property type="entry name" value="EUKARYOTIC TRANSLATION INITIATION FACTOR 2-ALPHA KINASE EIF2-ALPHA KINASE -RELATED"/>
    <property type="match status" value="1"/>
</dbReference>
<feature type="non-terminal residue" evidence="11">
    <location>
        <position position="592"/>
    </location>
</feature>
<keyword evidence="1" id="KW-0808">Transferase</keyword>